<dbReference type="SMART" id="SM00487">
    <property type="entry name" value="DEXDc"/>
    <property type="match status" value="1"/>
</dbReference>
<keyword evidence="5" id="KW-0547">Nucleotide-binding</keyword>
<evidence type="ECO:0000313" key="6">
    <source>
        <dbReference type="Proteomes" id="UP000005801"/>
    </source>
</evidence>
<feature type="region of interest" description="Disordered" evidence="2">
    <location>
        <begin position="1329"/>
        <end position="1377"/>
    </location>
</feature>
<evidence type="ECO:0000259" key="4">
    <source>
        <dbReference type="PROSITE" id="PS51194"/>
    </source>
</evidence>
<proteinExistence type="predicted"/>
<dbReference type="SUPFAM" id="SSF52540">
    <property type="entry name" value="P-loop containing nucleoside triphosphate hydrolases"/>
    <property type="match status" value="2"/>
</dbReference>
<dbReference type="GO" id="GO:0016787">
    <property type="term" value="F:hydrolase activity"/>
    <property type="evidence" value="ECO:0007669"/>
    <property type="project" value="UniProtKB-KW"/>
</dbReference>
<name>A6GIP5_9BACT</name>
<dbReference type="RefSeq" id="WP_006976581.1">
    <property type="nucleotide sequence ID" value="NZ_ABCS01000140.1"/>
</dbReference>
<feature type="domain" description="Helicase C-terminal" evidence="4">
    <location>
        <begin position="1305"/>
        <end position="1499"/>
    </location>
</feature>
<keyword evidence="5" id="KW-0067">ATP-binding</keyword>
<evidence type="ECO:0000259" key="3">
    <source>
        <dbReference type="PROSITE" id="PS51192"/>
    </source>
</evidence>
<evidence type="ECO:0000313" key="5">
    <source>
        <dbReference type="EMBL" id="EDM74267.1"/>
    </source>
</evidence>
<protein>
    <submittedName>
        <fullName evidence="5">SNF2-related Helicase</fullName>
    </submittedName>
</protein>
<dbReference type="InterPro" id="IPR001650">
    <property type="entry name" value="Helicase_C-like"/>
</dbReference>
<feature type="non-terminal residue" evidence="5">
    <location>
        <position position="1"/>
    </location>
</feature>
<keyword evidence="6" id="KW-1185">Reference proteome</keyword>
<dbReference type="Pfam" id="PF00271">
    <property type="entry name" value="Helicase_C"/>
    <property type="match status" value="1"/>
</dbReference>
<dbReference type="PANTHER" id="PTHR45766">
    <property type="entry name" value="DNA ANNEALING HELICASE AND ENDONUCLEASE ZRANB3 FAMILY MEMBER"/>
    <property type="match status" value="1"/>
</dbReference>
<dbReference type="PANTHER" id="PTHR45766:SF6">
    <property type="entry name" value="SWI_SNF-RELATED MATRIX-ASSOCIATED ACTIN-DEPENDENT REGULATOR OF CHROMATIN SUBFAMILY A-LIKE PROTEIN 1"/>
    <property type="match status" value="1"/>
</dbReference>
<dbReference type="InterPro" id="IPR014001">
    <property type="entry name" value="Helicase_ATP-bd"/>
</dbReference>
<dbReference type="PROSITE" id="PS51194">
    <property type="entry name" value="HELICASE_CTER"/>
    <property type="match status" value="1"/>
</dbReference>
<dbReference type="InterPro" id="IPR027417">
    <property type="entry name" value="P-loop_NTPase"/>
</dbReference>
<dbReference type="Proteomes" id="UP000005801">
    <property type="component" value="Unassembled WGS sequence"/>
</dbReference>
<keyword evidence="5" id="KW-0347">Helicase</keyword>
<dbReference type="eggNOG" id="COG0553">
    <property type="taxonomic scope" value="Bacteria"/>
</dbReference>
<dbReference type="GO" id="GO:0004386">
    <property type="term" value="F:helicase activity"/>
    <property type="evidence" value="ECO:0007669"/>
    <property type="project" value="UniProtKB-KW"/>
</dbReference>
<sequence length="1828" mass="200636">REQFFIQYTRYFYAQRECTDPSDFYFCTQQAVTPVPPDGWGAPSLDDNRGGPLNLPDYDVITIGANICTHDLHDPVTLLLAEIADLHDRDYSPTPTTRFNLLFGGVASRASAVALELWWWLCRWRVSQSEPADAWRRSVLARLPTDSTRDKALTLIHAIFAVDSNLRLPLLDAEHSETQALLADLNAKEASALTKLQAAALAKLGGGNQASALAVQIGSLLLYLLQRGARVHHGAQQVHGQPLRIFHPKLYVVERGHGAADDGAERDAFVFAGSANWSAVALDPHDEANIEVASVHRVSGAPFSTPNPPGGVQSLGGDLAATARVLFDDSPVFARWVDPACCKINLVADLLKVPPHLRRIDEFRDVPDEPELSPAEDSPPATVDFTRAEHRRFAQAICRNIELALGLDARTLETTSHTLDGLDDAWHGKKPSAYQIDGAARLLALLQHSRGAMLTDEPGLGKTLVAQLVASALIRERLLARRELASERGTSISKLPPLRVSILAPARVLGARGRNEQAATQWFRHAAEIRSAVRSSLRDTPNLQPVVDDPGLLDIRLFSNQSLSRALHEKGTEILRRSVVDELHHLACSEVVILDEAHNFRNGGGRATRLLRFCLSLPVWSETNWRVRPRSEGGLLVGLNETGDAELRGVGGRKILLLSATPFNNRIQDVSTQLGHFGKAQLWRERPGDLAAALRRRVDVAPDDVGYWTRATATKARWSARADFKRMLGAIASRHLTGSRALDIDDLKALDRALKGKAGAKVRDGGPLYDWAGKHEELGRIFAAIAKTLAEEREGTPTSASEQLDTRARIDSMLLGYVVQRSRRQVLDFVERTDGLEHCAKMFRAPKQPRAPLPIRSGEEGDESDYETHEREILEALFELVARGTSDDADDRGISMLAYELRYLRGFDRGRGRGTGVRTIGAANFIAFQTINLVKRLQSCPYAFLMTLVRGLLRTNLYELALVEALVDPQPRDGTRAIQQSLPLNEDRSTQLALARQGYERAATHLGEPLALGRRQQQLRRLLGLGKPPRKPSQGLSFFADLIGLGWAADTKLEERFHEDLELAREYLAAGPKESKRKRRPVSTEDPAPLTHWVDRLLEDLAQPRSRIAADARLCIDWVFGEDEEGDGLIEIVYEGLGSHKGQPMAKVAATVLSNDGALRWLEVRLQSDRRAADLLAWLLAQAAARLAADNDPSARALAPGGPRSLIFSEYADTIDYLRALLGALHRSCARLLGRVPGVKPLSVSQTKRVKGLLARLLDRVPKVCLALDDEARAVLASLGHGERDRLPPPLDTEGVCALLPSTEALAEVALSLVEHAAIVTSREVTGQRLVEPTGANDEGEGEDQPKATSEPQAGDASYDDAPDSDPEAGAGSSSIDAPALDAFSPWYQVDVTSADIAEAPTESVARRLANAQRHPLYTLLATEVLAEGVNLQECGVALHYDLPWNPTRLIQRNGRVDRRIDPRVEQPQERRALARRLIDAVLQSETGEPLDIDAERFWAPRNVYHLTVPPIEPKLDDAHRTAFAKRVRAVLFDKLSGIRRLFGLSAWPVVLGTEDARQALDGNLTYETVTFLRREELFLLWRTLRARLGDDLDPSPAHGSFTCMLGAPRLRALHTALAEPEEGEGEALNTGALRGLALSLWSSIAPRSIPLRSGIDVAPFTATDDLTQAAFATRWGASVTDTGGLMALALTDDELLAWRISTDTGRTVLEACALPRKGALVLDQYPRIDWTTLSGVVAPNGEPRGPSSPTAAAEIILEHLAQALRDESEIQLVELPAGEAWPGSWATVAKHRRLGLLLRRPFKSFPKNPDRPRSRVEPRGFNIVVVP</sequence>
<reference evidence="5 6" key="1">
    <citation type="submission" date="2007-06" db="EMBL/GenBank/DDBJ databases">
        <authorList>
            <person name="Shimkets L."/>
            <person name="Ferriera S."/>
            <person name="Johnson J."/>
            <person name="Kravitz S."/>
            <person name="Beeson K."/>
            <person name="Sutton G."/>
            <person name="Rogers Y.-H."/>
            <person name="Friedman R."/>
            <person name="Frazier M."/>
            <person name="Venter J.C."/>
        </authorList>
    </citation>
    <scope>NUCLEOTIDE SEQUENCE [LARGE SCALE GENOMIC DNA]</scope>
    <source>
        <strain evidence="5 6">SIR-1</strain>
    </source>
</reference>
<dbReference type="PROSITE" id="PS51192">
    <property type="entry name" value="HELICASE_ATP_BIND_1"/>
    <property type="match status" value="1"/>
</dbReference>
<feature type="compositionally biased region" description="Acidic residues" evidence="2">
    <location>
        <begin position="1358"/>
        <end position="1367"/>
    </location>
</feature>
<gene>
    <name evidence="5" type="ORF">PPSIR1_05881</name>
</gene>
<feature type="domain" description="Helicase ATP-binding" evidence="3">
    <location>
        <begin position="443"/>
        <end position="680"/>
    </location>
</feature>
<evidence type="ECO:0000256" key="1">
    <source>
        <dbReference type="ARBA" id="ARBA00022801"/>
    </source>
</evidence>
<comment type="caution">
    <text evidence="5">The sequence shown here is derived from an EMBL/GenBank/DDBJ whole genome shotgun (WGS) entry which is preliminary data.</text>
</comment>
<evidence type="ECO:0000256" key="2">
    <source>
        <dbReference type="SAM" id="MobiDB-lite"/>
    </source>
</evidence>
<dbReference type="Gene3D" id="3.40.50.300">
    <property type="entry name" value="P-loop containing nucleotide triphosphate hydrolases"/>
    <property type="match status" value="2"/>
</dbReference>
<dbReference type="EMBL" id="ABCS01000140">
    <property type="protein sequence ID" value="EDM74267.1"/>
    <property type="molecule type" value="Genomic_DNA"/>
</dbReference>
<keyword evidence="1" id="KW-0378">Hydrolase</keyword>
<organism evidence="5 6">
    <name type="scientific">Plesiocystis pacifica SIR-1</name>
    <dbReference type="NCBI Taxonomy" id="391625"/>
    <lineage>
        <taxon>Bacteria</taxon>
        <taxon>Pseudomonadati</taxon>
        <taxon>Myxococcota</taxon>
        <taxon>Polyangia</taxon>
        <taxon>Nannocystales</taxon>
        <taxon>Nannocystaceae</taxon>
        <taxon>Plesiocystis</taxon>
    </lineage>
</organism>
<dbReference type="STRING" id="391625.PPSIR1_05881"/>
<dbReference type="SMART" id="SM00490">
    <property type="entry name" value="HELICc"/>
    <property type="match status" value="1"/>
</dbReference>
<accession>A6GIP5</accession>